<dbReference type="AlphaFoldDB" id="A0A3N2R635"/>
<keyword evidence="7 9" id="KW-0573">Peptidoglycan synthesis</keyword>
<dbReference type="PANTHER" id="PTHR30582">
    <property type="entry name" value="L,D-TRANSPEPTIDASE"/>
    <property type="match status" value="1"/>
</dbReference>
<evidence type="ECO:0000259" key="11">
    <source>
        <dbReference type="PROSITE" id="PS52029"/>
    </source>
</evidence>
<reference evidence="12 13" key="1">
    <citation type="submission" date="2018-10" db="EMBL/GenBank/DDBJ databases">
        <title>Histidinibacterium lentulum gen. nov., sp. nov., a marine bacterium from the culture broth of Picochlorum sp. 122.</title>
        <authorList>
            <person name="Wang G."/>
        </authorList>
    </citation>
    <scope>NUCLEOTIDE SEQUENCE [LARGE SCALE GENOMIC DNA]</scope>
    <source>
        <strain evidence="12 13">B17</strain>
    </source>
</reference>
<evidence type="ECO:0000256" key="2">
    <source>
        <dbReference type="ARBA" id="ARBA00005992"/>
    </source>
</evidence>
<comment type="caution">
    <text evidence="12">The sequence shown here is derived from an EMBL/GenBank/DDBJ whole genome shotgun (WGS) entry which is preliminary data.</text>
</comment>
<proteinExistence type="inferred from homology"/>
<dbReference type="PANTHER" id="PTHR30582:SF24">
    <property type="entry name" value="L,D-TRANSPEPTIDASE ERFK_SRFK-RELATED"/>
    <property type="match status" value="1"/>
</dbReference>
<feature type="chain" id="PRO_5018149047" evidence="10">
    <location>
        <begin position="26"/>
        <end position="186"/>
    </location>
</feature>
<evidence type="ECO:0000313" key="13">
    <source>
        <dbReference type="Proteomes" id="UP000268016"/>
    </source>
</evidence>
<dbReference type="PROSITE" id="PS52029">
    <property type="entry name" value="LD_TPASE"/>
    <property type="match status" value="1"/>
</dbReference>
<organism evidence="12 13">
    <name type="scientific">Histidinibacterium lentulum</name>
    <dbReference type="NCBI Taxonomy" id="2480588"/>
    <lineage>
        <taxon>Bacteria</taxon>
        <taxon>Pseudomonadati</taxon>
        <taxon>Pseudomonadota</taxon>
        <taxon>Alphaproteobacteria</taxon>
        <taxon>Rhodobacterales</taxon>
        <taxon>Paracoccaceae</taxon>
        <taxon>Histidinibacterium</taxon>
    </lineage>
</organism>
<dbReference type="EMBL" id="RDRB01000003">
    <property type="protein sequence ID" value="ROU02863.1"/>
    <property type="molecule type" value="Genomic_DNA"/>
</dbReference>
<evidence type="ECO:0000256" key="10">
    <source>
        <dbReference type="SAM" id="SignalP"/>
    </source>
</evidence>
<dbReference type="InterPro" id="IPR050979">
    <property type="entry name" value="LD-transpeptidase"/>
</dbReference>
<evidence type="ECO:0000256" key="6">
    <source>
        <dbReference type="ARBA" id="ARBA00022960"/>
    </source>
</evidence>
<evidence type="ECO:0000256" key="3">
    <source>
        <dbReference type="ARBA" id="ARBA00022676"/>
    </source>
</evidence>
<dbReference type="InterPro" id="IPR006311">
    <property type="entry name" value="TAT_signal"/>
</dbReference>
<keyword evidence="4" id="KW-0808">Transferase</keyword>
<dbReference type="Gene3D" id="2.40.440.10">
    <property type="entry name" value="L,D-transpeptidase catalytic domain-like"/>
    <property type="match status" value="1"/>
</dbReference>
<evidence type="ECO:0000256" key="9">
    <source>
        <dbReference type="PROSITE-ProRule" id="PRU01373"/>
    </source>
</evidence>
<keyword evidence="8 9" id="KW-0961">Cell wall biogenesis/degradation</keyword>
<gene>
    <name evidence="12" type="ORF">EAT49_06045</name>
</gene>
<dbReference type="Proteomes" id="UP000268016">
    <property type="component" value="Unassembled WGS sequence"/>
</dbReference>
<dbReference type="GO" id="GO:0005576">
    <property type="term" value="C:extracellular region"/>
    <property type="evidence" value="ECO:0007669"/>
    <property type="project" value="TreeGrafter"/>
</dbReference>
<dbReference type="GO" id="GO:0071555">
    <property type="term" value="P:cell wall organization"/>
    <property type="evidence" value="ECO:0007669"/>
    <property type="project" value="UniProtKB-UniRule"/>
</dbReference>
<feature type="domain" description="L,D-TPase catalytic" evidence="11">
    <location>
        <begin position="49"/>
        <end position="186"/>
    </location>
</feature>
<dbReference type="PROSITE" id="PS51318">
    <property type="entry name" value="TAT"/>
    <property type="match status" value="1"/>
</dbReference>
<name>A0A3N2R635_9RHOB</name>
<keyword evidence="10" id="KW-0732">Signal</keyword>
<evidence type="ECO:0000256" key="4">
    <source>
        <dbReference type="ARBA" id="ARBA00022679"/>
    </source>
</evidence>
<feature type="active site" description="Nucleophile" evidence="9">
    <location>
        <position position="162"/>
    </location>
</feature>
<keyword evidence="3" id="KW-0328">Glycosyltransferase</keyword>
<dbReference type="InterPro" id="IPR038063">
    <property type="entry name" value="Transpep_catalytic_dom"/>
</dbReference>
<dbReference type="Pfam" id="PF03734">
    <property type="entry name" value="YkuD"/>
    <property type="match status" value="1"/>
</dbReference>
<comment type="pathway">
    <text evidence="1 9">Cell wall biogenesis; peptidoglycan biosynthesis.</text>
</comment>
<evidence type="ECO:0000256" key="7">
    <source>
        <dbReference type="ARBA" id="ARBA00022984"/>
    </source>
</evidence>
<dbReference type="GO" id="GO:0071972">
    <property type="term" value="F:peptidoglycan L,D-transpeptidase activity"/>
    <property type="evidence" value="ECO:0007669"/>
    <property type="project" value="TreeGrafter"/>
</dbReference>
<evidence type="ECO:0000256" key="8">
    <source>
        <dbReference type="ARBA" id="ARBA00023316"/>
    </source>
</evidence>
<dbReference type="GO" id="GO:0008360">
    <property type="term" value="P:regulation of cell shape"/>
    <property type="evidence" value="ECO:0007669"/>
    <property type="project" value="UniProtKB-UniRule"/>
</dbReference>
<keyword evidence="13" id="KW-1185">Reference proteome</keyword>
<dbReference type="CDD" id="cd16913">
    <property type="entry name" value="YkuD_like"/>
    <property type="match status" value="1"/>
</dbReference>
<dbReference type="GO" id="GO:0018104">
    <property type="term" value="P:peptidoglycan-protein cross-linking"/>
    <property type="evidence" value="ECO:0007669"/>
    <property type="project" value="TreeGrafter"/>
</dbReference>
<dbReference type="FunFam" id="2.40.440.10:FF:000002">
    <property type="entry name" value="L,D-transpeptidase ErfK/SrfK"/>
    <property type="match status" value="1"/>
</dbReference>
<comment type="similarity">
    <text evidence="2">Belongs to the YkuD family.</text>
</comment>
<feature type="signal peptide" evidence="10">
    <location>
        <begin position="1"/>
        <end position="25"/>
    </location>
</feature>
<sequence>MIDRRSFLASAGAAGASLLAAPALANAPTQIPPDMRRQMVDLNTDLTPGDIHLYRRSHNLYFILPGRQAMAYKIGVGELGLQFDGTLTIGRKAEWPSWTPTANMIRREPEKYRQFAGGVPGGPDNPLGARALYLHRGGRDTLYRIHGTPQPWTIGMSTTNGCIRMFNEDVIDLYERVRIGASVIAH</sequence>
<keyword evidence="5" id="KW-0378">Hydrolase</keyword>
<dbReference type="InterPro" id="IPR005490">
    <property type="entry name" value="LD_TPept_cat_dom"/>
</dbReference>
<evidence type="ECO:0000256" key="1">
    <source>
        <dbReference type="ARBA" id="ARBA00004752"/>
    </source>
</evidence>
<evidence type="ECO:0000313" key="12">
    <source>
        <dbReference type="EMBL" id="ROU02863.1"/>
    </source>
</evidence>
<dbReference type="GO" id="GO:0016757">
    <property type="term" value="F:glycosyltransferase activity"/>
    <property type="evidence" value="ECO:0007669"/>
    <property type="project" value="UniProtKB-KW"/>
</dbReference>
<keyword evidence="6 9" id="KW-0133">Cell shape</keyword>
<dbReference type="SUPFAM" id="SSF141523">
    <property type="entry name" value="L,D-transpeptidase catalytic domain-like"/>
    <property type="match status" value="1"/>
</dbReference>
<feature type="active site" description="Proton donor/acceptor" evidence="9">
    <location>
        <position position="146"/>
    </location>
</feature>
<dbReference type="UniPathway" id="UPA00219"/>
<accession>A0A3N2R635</accession>
<evidence type="ECO:0000256" key="5">
    <source>
        <dbReference type="ARBA" id="ARBA00022801"/>
    </source>
</evidence>
<dbReference type="OrthoDB" id="9795305at2"/>
<dbReference type="RefSeq" id="WP_123641412.1">
    <property type="nucleotide sequence ID" value="NZ_ML119083.1"/>
</dbReference>
<protein>
    <submittedName>
        <fullName evidence="12">L,D-transpeptidase</fullName>
    </submittedName>
</protein>